<sequence>MAVTRSFWSFIPGLLQLSVNQTVQVINAGRESSSETDRVMRGNMRNLPFEADFLAVYGTAFPYTT</sequence>
<accession>A0A9W6VGZ1</accession>
<comment type="caution">
    <text evidence="1">The sequence shown here is derived from an EMBL/GenBank/DDBJ whole genome shotgun (WGS) entry which is preliminary data.</text>
</comment>
<dbReference type="AlphaFoldDB" id="A0A9W6VGZ1"/>
<dbReference type="EMBL" id="BSTI01000035">
    <property type="protein sequence ID" value="GLY71348.1"/>
    <property type="molecule type" value="Genomic_DNA"/>
</dbReference>
<organism evidence="1 2">
    <name type="scientific">Amycolatopsis taiwanensis</name>
    <dbReference type="NCBI Taxonomy" id="342230"/>
    <lineage>
        <taxon>Bacteria</taxon>
        <taxon>Bacillati</taxon>
        <taxon>Actinomycetota</taxon>
        <taxon>Actinomycetes</taxon>
        <taxon>Pseudonocardiales</taxon>
        <taxon>Pseudonocardiaceae</taxon>
        <taxon>Amycolatopsis</taxon>
    </lineage>
</organism>
<evidence type="ECO:0000313" key="1">
    <source>
        <dbReference type="EMBL" id="GLY71348.1"/>
    </source>
</evidence>
<gene>
    <name evidence="1" type="ORF">Atai01_79670</name>
</gene>
<protein>
    <submittedName>
        <fullName evidence="1">Uncharacterized protein</fullName>
    </submittedName>
</protein>
<evidence type="ECO:0000313" key="2">
    <source>
        <dbReference type="Proteomes" id="UP001165136"/>
    </source>
</evidence>
<dbReference type="Proteomes" id="UP001165136">
    <property type="component" value="Unassembled WGS sequence"/>
</dbReference>
<reference evidence="1" key="1">
    <citation type="submission" date="2023-03" db="EMBL/GenBank/DDBJ databases">
        <title>Amycolatopsis taiwanensis NBRC 103393.</title>
        <authorList>
            <person name="Ichikawa N."/>
            <person name="Sato H."/>
            <person name="Tonouchi N."/>
        </authorList>
    </citation>
    <scope>NUCLEOTIDE SEQUENCE</scope>
    <source>
        <strain evidence="1">NBRC 103393</strain>
    </source>
</reference>
<proteinExistence type="predicted"/>
<keyword evidence="2" id="KW-1185">Reference proteome</keyword>
<name>A0A9W6VGZ1_9PSEU</name>